<protein>
    <submittedName>
        <fullName evidence="1">Uncharacterized protein</fullName>
    </submittedName>
</protein>
<accession>A0A955RH94</accession>
<organism evidence="1 2">
    <name type="scientific">Candidatus Dojkabacteria bacterium</name>
    <dbReference type="NCBI Taxonomy" id="2099670"/>
    <lineage>
        <taxon>Bacteria</taxon>
        <taxon>Candidatus Dojkabacteria</taxon>
    </lineage>
</organism>
<name>A0A955RH94_9BACT</name>
<reference evidence="1" key="1">
    <citation type="submission" date="2020-04" db="EMBL/GenBank/DDBJ databases">
        <authorList>
            <person name="Zhang T."/>
        </authorList>
    </citation>
    <scope>NUCLEOTIDE SEQUENCE</scope>
    <source>
        <strain evidence="1">HKST-UBA13</strain>
    </source>
</reference>
<dbReference type="AlphaFoldDB" id="A0A955RH94"/>
<proteinExistence type="predicted"/>
<evidence type="ECO:0000313" key="2">
    <source>
        <dbReference type="Proteomes" id="UP000775877"/>
    </source>
</evidence>
<dbReference type="EMBL" id="JAGQLJ010000176">
    <property type="protein sequence ID" value="MCA9381747.1"/>
    <property type="molecule type" value="Genomic_DNA"/>
</dbReference>
<dbReference type="Proteomes" id="UP000775877">
    <property type="component" value="Unassembled WGS sequence"/>
</dbReference>
<reference evidence="1" key="2">
    <citation type="journal article" date="2021" name="Microbiome">
        <title>Successional dynamics and alternative stable states in a saline activated sludge microbial community over 9 years.</title>
        <authorList>
            <person name="Wang Y."/>
            <person name="Ye J."/>
            <person name="Ju F."/>
            <person name="Liu L."/>
            <person name="Boyd J.A."/>
            <person name="Deng Y."/>
            <person name="Parks D.H."/>
            <person name="Jiang X."/>
            <person name="Yin X."/>
            <person name="Woodcroft B.J."/>
            <person name="Tyson G.W."/>
            <person name="Hugenholtz P."/>
            <person name="Polz M.F."/>
            <person name="Zhang T."/>
        </authorList>
    </citation>
    <scope>NUCLEOTIDE SEQUENCE</scope>
    <source>
        <strain evidence="1">HKST-UBA13</strain>
    </source>
</reference>
<sequence length="60" mass="7261">MNKFRKWRVQTFKKGMKAPSFIVETMEEKEWEAIISAKKLAFDKSILISKYNFDFRLELL</sequence>
<evidence type="ECO:0000313" key="1">
    <source>
        <dbReference type="EMBL" id="MCA9381747.1"/>
    </source>
</evidence>
<comment type="caution">
    <text evidence="1">The sequence shown here is derived from an EMBL/GenBank/DDBJ whole genome shotgun (WGS) entry which is preliminary data.</text>
</comment>
<gene>
    <name evidence="1" type="ORF">KC678_05760</name>
</gene>